<accession>A0A2N3LSC6</accession>
<dbReference type="Pfam" id="PF25967">
    <property type="entry name" value="RND-MFP_C"/>
    <property type="match status" value="1"/>
</dbReference>
<organism evidence="5 6">
    <name type="scientific">Pleomorphomonas diazotrophica</name>
    <dbReference type="NCBI Taxonomy" id="1166257"/>
    <lineage>
        <taxon>Bacteria</taxon>
        <taxon>Pseudomonadati</taxon>
        <taxon>Pseudomonadota</taxon>
        <taxon>Alphaproteobacteria</taxon>
        <taxon>Hyphomicrobiales</taxon>
        <taxon>Pleomorphomonadaceae</taxon>
        <taxon>Pleomorphomonas</taxon>
    </lineage>
</organism>
<keyword evidence="6" id="KW-1185">Reference proteome</keyword>
<comment type="caution">
    <text evidence="5">The sequence shown here is derived from an EMBL/GenBank/DDBJ whole genome shotgun (WGS) entry which is preliminary data.</text>
</comment>
<dbReference type="InterPro" id="IPR006143">
    <property type="entry name" value="RND_pump_MFP"/>
</dbReference>
<protein>
    <submittedName>
        <fullName evidence="5">Efflux RND transporter periplasmic adaptor subunit</fullName>
    </submittedName>
</protein>
<dbReference type="EMBL" id="PJNW01000017">
    <property type="protein sequence ID" value="PKR87508.1"/>
    <property type="molecule type" value="Genomic_DNA"/>
</dbReference>
<sequence>MASSRLTEPPVKLLLPLIAVCCLALSPALADAPTEAGSRPVTVRVVTARPAPYAETLVLTGEIQARVSSQLSFRLSGRIAERFADVGDHVTAGSLLARLDPSQQAADVANAEAALAAAEAGARQAASAFDRQKALLDKGFTTQSAFDAALRAVRTTGGTVESAKAALDIARSNLSYTELRADADGIVTTRKGDVGEIAAAARPIFIVAADGPRDAVFDVYEQLFLSIPELPDVAVSLVKDPSVTASGRVREISPTVAAQTGTVRVKVDIGVPPAAMNLGAPVTGHIEGRQTSAVVLPASALTDRNSAPAVWVLDTNGAGAELRPIGIAAYTTDGIVIDAGLRDGDRVVIDGGKLLRPGAAVEIVGGDAP</sequence>
<dbReference type="PANTHER" id="PTHR30469:SF38">
    <property type="entry name" value="HLYD FAMILY SECRETION PROTEIN"/>
    <property type="match status" value="1"/>
</dbReference>
<evidence type="ECO:0000259" key="4">
    <source>
        <dbReference type="Pfam" id="PF25967"/>
    </source>
</evidence>
<feature type="domain" description="Multidrug resistance protein MdtA-like C-terminal permuted SH3" evidence="4">
    <location>
        <begin position="293"/>
        <end position="353"/>
    </location>
</feature>
<evidence type="ECO:0000313" key="5">
    <source>
        <dbReference type="EMBL" id="PKR87508.1"/>
    </source>
</evidence>
<name>A0A2N3LSC6_9HYPH</name>
<dbReference type="InterPro" id="IPR058627">
    <property type="entry name" value="MdtA-like_C"/>
</dbReference>
<evidence type="ECO:0000256" key="1">
    <source>
        <dbReference type="ARBA" id="ARBA00009477"/>
    </source>
</evidence>
<evidence type="ECO:0000259" key="3">
    <source>
        <dbReference type="Pfam" id="PF25876"/>
    </source>
</evidence>
<dbReference type="GO" id="GO:0015562">
    <property type="term" value="F:efflux transmembrane transporter activity"/>
    <property type="evidence" value="ECO:0007669"/>
    <property type="project" value="TreeGrafter"/>
</dbReference>
<reference evidence="5 6" key="1">
    <citation type="submission" date="2017-12" db="EMBL/GenBank/DDBJ databases">
        <title>Anaerobic carbon monoxide metabolism by Pleomorphomonas carboxyditropha sp. nov., a new mesophilic hydrogenogenic carboxidotroph.</title>
        <authorList>
            <person name="Esquivel-Elizondo S."/>
            <person name="Krajmalnik-Brown R."/>
        </authorList>
    </citation>
    <scope>NUCLEOTIDE SEQUENCE [LARGE SCALE GENOMIC DNA]</scope>
    <source>
        <strain evidence="5 6">R5-392</strain>
    </source>
</reference>
<feature type="signal peptide" evidence="2">
    <location>
        <begin position="1"/>
        <end position="30"/>
    </location>
</feature>
<proteinExistence type="inferred from homology"/>
<dbReference type="Gene3D" id="2.40.50.100">
    <property type="match status" value="1"/>
</dbReference>
<dbReference type="Pfam" id="PF25876">
    <property type="entry name" value="HH_MFP_RND"/>
    <property type="match status" value="1"/>
</dbReference>
<dbReference type="AlphaFoldDB" id="A0A2N3LSC6"/>
<dbReference type="Gene3D" id="2.40.420.20">
    <property type="match status" value="1"/>
</dbReference>
<dbReference type="GO" id="GO:1990281">
    <property type="term" value="C:efflux pump complex"/>
    <property type="evidence" value="ECO:0007669"/>
    <property type="project" value="TreeGrafter"/>
</dbReference>
<evidence type="ECO:0000313" key="6">
    <source>
        <dbReference type="Proteomes" id="UP000233491"/>
    </source>
</evidence>
<dbReference type="OrthoDB" id="9813967at2"/>
<evidence type="ECO:0000256" key="2">
    <source>
        <dbReference type="SAM" id="SignalP"/>
    </source>
</evidence>
<keyword evidence="2" id="KW-0732">Signal</keyword>
<feature type="domain" description="Multidrug resistance protein MdtA-like alpha-helical hairpin" evidence="3">
    <location>
        <begin position="108"/>
        <end position="177"/>
    </location>
</feature>
<feature type="chain" id="PRO_5014742628" evidence="2">
    <location>
        <begin position="31"/>
        <end position="369"/>
    </location>
</feature>
<dbReference type="Gene3D" id="1.10.287.470">
    <property type="entry name" value="Helix hairpin bin"/>
    <property type="match status" value="1"/>
</dbReference>
<gene>
    <name evidence="5" type="ORF">CXZ10_19370</name>
</gene>
<dbReference type="SUPFAM" id="SSF111369">
    <property type="entry name" value="HlyD-like secretion proteins"/>
    <property type="match status" value="1"/>
</dbReference>
<dbReference type="PANTHER" id="PTHR30469">
    <property type="entry name" value="MULTIDRUG RESISTANCE PROTEIN MDTA"/>
    <property type="match status" value="1"/>
</dbReference>
<dbReference type="Gene3D" id="2.40.30.170">
    <property type="match status" value="1"/>
</dbReference>
<dbReference type="NCBIfam" id="TIGR01730">
    <property type="entry name" value="RND_mfp"/>
    <property type="match status" value="1"/>
</dbReference>
<dbReference type="Proteomes" id="UP000233491">
    <property type="component" value="Unassembled WGS sequence"/>
</dbReference>
<dbReference type="InterPro" id="IPR058624">
    <property type="entry name" value="MdtA-like_HH"/>
</dbReference>
<comment type="similarity">
    <text evidence="1">Belongs to the membrane fusion protein (MFP) (TC 8.A.1) family.</text>
</comment>